<dbReference type="EMBL" id="JARKIF010000043">
    <property type="protein sequence ID" value="KAJ7608731.1"/>
    <property type="molecule type" value="Genomic_DNA"/>
</dbReference>
<gene>
    <name evidence="2" type="ORF">FB45DRAFT_945798</name>
</gene>
<feature type="compositionally biased region" description="Polar residues" evidence="1">
    <location>
        <begin position="216"/>
        <end position="226"/>
    </location>
</feature>
<sequence>MLEHDLRIIGDMKERVASPYCSVNLPPLSSSAWSRARAPVDEIRHGLEVQGRNEVRHAFGRAFFKAHGGLSDGCKAGLYGTMENCGLSEHVIGPLMRKIGSSELRPNLPANYAVASTFYVLMGALAEDPDGLAMLQEFIIDLFLPLIEVGMQTYDEHGPSKKAKVSGGDSRQLTLLQNIYAYESAIGKVQAGPSSPSVDVDHTVEEEQTRVDTEYESQPSSVPPLNNSAVSGSFQPVFHSARTPTSTVRTPRVNRDVTPRQPPDLVFTPIEFTPVSGSRSSLPDIEFTPRSESVVSGMSSMSFGYNYASPRAPRRGRQVVLSPLEFTPIAASEIDSDSEAAPLPEMEFTPCSVSTVSDVSSADFFFSFGWPWSGVLW</sequence>
<evidence type="ECO:0000313" key="3">
    <source>
        <dbReference type="Proteomes" id="UP001221142"/>
    </source>
</evidence>
<feature type="compositionally biased region" description="Low complexity" evidence="1">
    <location>
        <begin position="242"/>
        <end position="251"/>
    </location>
</feature>
<evidence type="ECO:0000256" key="1">
    <source>
        <dbReference type="SAM" id="MobiDB-lite"/>
    </source>
</evidence>
<organism evidence="2 3">
    <name type="scientific">Roridomyces roridus</name>
    <dbReference type="NCBI Taxonomy" id="1738132"/>
    <lineage>
        <taxon>Eukaryota</taxon>
        <taxon>Fungi</taxon>
        <taxon>Dikarya</taxon>
        <taxon>Basidiomycota</taxon>
        <taxon>Agaricomycotina</taxon>
        <taxon>Agaricomycetes</taxon>
        <taxon>Agaricomycetidae</taxon>
        <taxon>Agaricales</taxon>
        <taxon>Marasmiineae</taxon>
        <taxon>Mycenaceae</taxon>
        <taxon>Roridomyces</taxon>
    </lineage>
</organism>
<evidence type="ECO:0000313" key="2">
    <source>
        <dbReference type="EMBL" id="KAJ7608731.1"/>
    </source>
</evidence>
<comment type="caution">
    <text evidence="2">The sequence shown here is derived from an EMBL/GenBank/DDBJ whole genome shotgun (WGS) entry which is preliminary data.</text>
</comment>
<name>A0AAD7FAF5_9AGAR</name>
<accession>A0AAD7FAF5</accession>
<proteinExistence type="predicted"/>
<feature type="region of interest" description="Disordered" evidence="1">
    <location>
        <begin position="242"/>
        <end position="270"/>
    </location>
</feature>
<dbReference type="Proteomes" id="UP001221142">
    <property type="component" value="Unassembled WGS sequence"/>
</dbReference>
<dbReference type="AlphaFoldDB" id="A0AAD7FAF5"/>
<reference evidence="2" key="1">
    <citation type="submission" date="2023-03" db="EMBL/GenBank/DDBJ databases">
        <title>Massive genome expansion in bonnet fungi (Mycena s.s.) driven by repeated elements and novel gene families across ecological guilds.</title>
        <authorList>
            <consortium name="Lawrence Berkeley National Laboratory"/>
            <person name="Harder C.B."/>
            <person name="Miyauchi S."/>
            <person name="Viragh M."/>
            <person name="Kuo A."/>
            <person name="Thoen E."/>
            <person name="Andreopoulos B."/>
            <person name="Lu D."/>
            <person name="Skrede I."/>
            <person name="Drula E."/>
            <person name="Henrissat B."/>
            <person name="Morin E."/>
            <person name="Kohler A."/>
            <person name="Barry K."/>
            <person name="LaButti K."/>
            <person name="Morin E."/>
            <person name="Salamov A."/>
            <person name="Lipzen A."/>
            <person name="Mereny Z."/>
            <person name="Hegedus B."/>
            <person name="Baldrian P."/>
            <person name="Stursova M."/>
            <person name="Weitz H."/>
            <person name="Taylor A."/>
            <person name="Grigoriev I.V."/>
            <person name="Nagy L.G."/>
            <person name="Martin F."/>
            <person name="Kauserud H."/>
        </authorList>
    </citation>
    <scope>NUCLEOTIDE SEQUENCE</scope>
    <source>
        <strain evidence="2">9284</strain>
    </source>
</reference>
<protein>
    <submittedName>
        <fullName evidence="2">Uncharacterized protein</fullName>
    </submittedName>
</protein>
<keyword evidence="3" id="KW-1185">Reference proteome</keyword>
<feature type="region of interest" description="Disordered" evidence="1">
    <location>
        <begin position="206"/>
        <end position="226"/>
    </location>
</feature>